<dbReference type="PANTHER" id="PTHR31373:SF27">
    <property type="entry name" value="TROVE DOMAIN-CONTAINING PROTEIN"/>
    <property type="match status" value="1"/>
</dbReference>
<dbReference type="PANTHER" id="PTHR31373">
    <property type="entry name" value="OS06G0652100 PROTEIN"/>
    <property type="match status" value="1"/>
</dbReference>
<comment type="caution">
    <text evidence="3">The sequence shown here is derived from an EMBL/GenBank/DDBJ whole genome shotgun (WGS) entry which is preliminary data.</text>
</comment>
<evidence type="ECO:0008006" key="5">
    <source>
        <dbReference type="Google" id="ProtNLM"/>
    </source>
</evidence>
<gene>
    <name evidence="3" type="ORF">CKAN_00750200</name>
</gene>
<feature type="domain" description="DUF7788" evidence="2">
    <location>
        <begin position="400"/>
        <end position="592"/>
    </location>
</feature>
<evidence type="ECO:0000313" key="3">
    <source>
        <dbReference type="EMBL" id="RWR78948.1"/>
    </source>
</evidence>
<dbReference type="AlphaFoldDB" id="A0A3S3MST1"/>
<name>A0A3S3MST1_9MAGN</name>
<dbReference type="InterPro" id="IPR056690">
    <property type="entry name" value="DUF7788"/>
</dbReference>
<organism evidence="3 4">
    <name type="scientific">Cinnamomum micranthum f. kanehirae</name>
    <dbReference type="NCBI Taxonomy" id="337451"/>
    <lineage>
        <taxon>Eukaryota</taxon>
        <taxon>Viridiplantae</taxon>
        <taxon>Streptophyta</taxon>
        <taxon>Embryophyta</taxon>
        <taxon>Tracheophyta</taxon>
        <taxon>Spermatophyta</taxon>
        <taxon>Magnoliopsida</taxon>
        <taxon>Magnoliidae</taxon>
        <taxon>Laurales</taxon>
        <taxon>Lauraceae</taxon>
        <taxon>Cinnamomum</taxon>
    </lineage>
</organism>
<evidence type="ECO:0000313" key="4">
    <source>
        <dbReference type="Proteomes" id="UP000283530"/>
    </source>
</evidence>
<dbReference type="Proteomes" id="UP000283530">
    <property type="component" value="Unassembled WGS sequence"/>
</dbReference>
<reference evidence="3 4" key="1">
    <citation type="journal article" date="2019" name="Nat. Plants">
        <title>Stout camphor tree genome fills gaps in understanding of flowering plant genome evolution.</title>
        <authorList>
            <person name="Chaw S.M."/>
            <person name="Liu Y.C."/>
            <person name="Wu Y.W."/>
            <person name="Wang H.Y."/>
            <person name="Lin C.I."/>
            <person name="Wu C.S."/>
            <person name="Ke H.M."/>
            <person name="Chang L.Y."/>
            <person name="Hsu C.Y."/>
            <person name="Yang H.T."/>
            <person name="Sudianto E."/>
            <person name="Hsu M.H."/>
            <person name="Wu K.P."/>
            <person name="Wang L.N."/>
            <person name="Leebens-Mack J.H."/>
            <person name="Tsai I.J."/>
        </authorList>
    </citation>
    <scope>NUCLEOTIDE SEQUENCE [LARGE SCALE GENOMIC DNA]</scope>
    <source>
        <strain evidence="4">cv. Chaw 1501</strain>
        <tissue evidence="3">Young leaves</tissue>
    </source>
</reference>
<keyword evidence="4" id="KW-1185">Reference proteome</keyword>
<dbReference type="PIRSF" id="PIRSF015417">
    <property type="entry name" value="T31B5_30_vWA"/>
    <property type="match status" value="1"/>
</dbReference>
<proteinExistence type="predicted"/>
<dbReference type="InterPro" id="IPR036465">
    <property type="entry name" value="vWFA_dom_sf"/>
</dbReference>
<feature type="domain" description="DUF2828" evidence="1">
    <location>
        <begin position="93"/>
        <end position="349"/>
    </location>
</feature>
<sequence length="600" mass="69784">MDSSSLLRSITRRILAATSNYTMPSPPVFFGPLPSSAPSRKRPSLLSPFINAVTSLFNINNNLVLEEEEEAVVLKPKPQPPMRPMETLSRYSLSSGDPRVDLFNMLQEHDTPPPETLRELLRRAWAHNPLTTLKIILRRGRSLDMEVLYTVVVFWLHQNHPKTLALNVRWFAQFGYMPYLLKILFREVACPDALEIEKEERELRQSLQTRDSDMRRRGLERIFAEKERLRPELARRVVERYESDSNYRLLYDRISDFFAESLKTDIGYLNSCELLKIGRAAKWCPSLDSSLDYSTLLCESIAKRVFLLESDPSYAQMDESHYSCTVRKRLWKEIHHPLLIRFRWPWHKVSEWVPEEIAPVRTPVRAWLILSFQGNNMDEVKELRWKRMVEDLSKEGKLSNCLSVCDVSRSMGGKPMEVCVALGLLASELSEEPWRGNVINFSQNPQLHRIEGETLQEKVESIKRMEWEMDIDFQKVFDRILDVAVASKLEEEKMVKRVFVFSDMGFGEASENSWETDYYAIQRKYEEKGYGSSVPEIVFWNFGDRAKPPVIEREKGVVLVHGFSNNLLNIFLDNGGVLNPEDLMEEEIAGEEYQRVNVFD</sequence>
<dbReference type="InterPro" id="IPR011205">
    <property type="entry name" value="UCP015417_vWA"/>
</dbReference>
<protein>
    <recommendedName>
        <fullName evidence="5">Plant/T31B5-30 protein</fullName>
    </recommendedName>
</protein>
<dbReference type="Gene3D" id="3.40.50.410">
    <property type="entry name" value="von Willebrand factor, type A domain"/>
    <property type="match status" value="1"/>
</dbReference>
<accession>A0A3S3MST1</accession>
<evidence type="ECO:0000259" key="2">
    <source>
        <dbReference type="Pfam" id="PF25043"/>
    </source>
</evidence>
<dbReference type="InterPro" id="IPR058580">
    <property type="entry name" value="DUF2828"/>
</dbReference>
<evidence type="ECO:0000259" key="1">
    <source>
        <dbReference type="Pfam" id="PF11443"/>
    </source>
</evidence>
<dbReference type="Pfam" id="PF11443">
    <property type="entry name" value="DUF2828"/>
    <property type="match status" value="1"/>
</dbReference>
<dbReference type="Pfam" id="PF25043">
    <property type="entry name" value="DUF7788"/>
    <property type="match status" value="1"/>
</dbReference>
<dbReference type="EMBL" id="QPKB01000003">
    <property type="protein sequence ID" value="RWR78948.1"/>
    <property type="molecule type" value="Genomic_DNA"/>
</dbReference>
<dbReference type="OrthoDB" id="1149618at2759"/>